<proteinExistence type="inferred from homology"/>
<reference evidence="12 14" key="1">
    <citation type="submission" date="2016-06" db="EMBL/GenBank/DDBJ databases">
        <title>Complete genome sequence of Streptomyces griseochromogenes ATCC 14511, the Blasticidin S producer.</title>
        <authorList>
            <person name="Wu L."/>
        </authorList>
    </citation>
    <scope>NUCLEOTIDE SEQUENCE [LARGE SCALE GENOMIC DNA]</scope>
    <source>
        <strain evidence="12 14">ATCC 14511</strain>
    </source>
</reference>
<evidence type="ECO:0000256" key="3">
    <source>
        <dbReference type="ARBA" id="ARBA00011890"/>
    </source>
</evidence>
<name>A0A1B1AP74_9ACTN</name>
<evidence type="ECO:0000313" key="15">
    <source>
        <dbReference type="Proteomes" id="UP001519309"/>
    </source>
</evidence>
<keyword evidence="8" id="KW-0949">S-adenosyl-L-methionine</keyword>
<dbReference type="CDD" id="cd02440">
    <property type="entry name" value="AdoMet_MTases"/>
    <property type="match status" value="1"/>
</dbReference>
<evidence type="ECO:0000256" key="2">
    <source>
        <dbReference type="ARBA" id="ARBA00005369"/>
    </source>
</evidence>
<comment type="similarity">
    <text evidence="2">Belongs to the methyltransferase superfamily. L-isoaspartyl/D-aspartyl protein methyltransferase family.</text>
</comment>
<dbReference type="EMBL" id="CP016279">
    <property type="protein sequence ID" value="ANP48344.1"/>
    <property type="molecule type" value="Genomic_DNA"/>
</dbReference>
<keyword evidence="7 12" id="KW-0808">Transferase</keyword>
<evidence type="ECO:0000313" key="12">
    <source>
        <dbReference type="EMBL" id="ANP48344.1"/>
    </source>
</evidence>
<dbReference type="KEGG" id="sgs:AVL59_01035"/>
<gene>
    <name evidence="12" type="ORF">AVL59_01035</name>
    <name evidence="13" type="ORF">J2Z21_009822</name>
</gene>
<keyword evidence="6 12" id="KW-0489">Methyltransferase</keyword>
<evidence type="ECO:0000256" key="11">
    <source>
        <dbReference type="ARBA" id="ARBA00031350"/>
    </source>
</evidence>
<dbReference type="AlphaFoldDB" id="A0A1B1AP74"/>
<dbReference type="Pfam" id="PF01135">
    <property type="entry name" value="PCMT"/>
    <property type="match status" value="1"/>
</dbReference>
<evidence type="ECO:0000256" key="7">
    <source>
        <dbReference type="ARBA" id="ARBA00022679"/>
    </source>
</evidence>
<sequence>MTLQKRLVEILTDKGALPPEWREAVESVDRGLFIPDRFEGGDKEADPAQWARLAYGDVPVVTQVDDGEEGGPGRPTSSSSMPSMMLEMLSLLDVHDGHRIGEVGAGTGLNAAWMAHRLCRENVVTIEYDPAVAEQARANLKTAGLPVVVITGDGMAGIPAFSPLDRLICTCTVRTVPYAWVEQTPGGKIVTPWGGSFHSYSFAVLDVSDGTAQGRFTGYPEFMWARNQRGRQWAIGDVYHRQEGVKSTTPVDPHDIDNDADALFAIGTRLRDAYPKLHHADDGSREATYWILGDDRTSWATVEYVPGRTEFEVEQYGPRRLWDETAAAWEWWLAQGRPARDRFGLTVDRDGQRVWLDEPGWLVPAS</sequence>
<evidence type="ECO:0000313" key="13">
    <source>
        <dbReference type="EMBL" id="MBP2056803.1"/>
    </source>
</evidence>
<dbReference type="InterPro" id="IPR029063">
    <property type="entry name" value="SAM-dependent_MTases_sf"/>
</dbReference>
<evidence type="ECO:0000256" key="9">
    <source>
        <dbReference type="ARBA" id="ARBA00030757"/>
    </source>
</evidence>
<dbReference type="OrthoDB" id="5143400at2"/>
<dbReference type="PANTHER" id="PTHR11579:SF0">
    <property type="entry name" value="PROTEIN-L-ISOASPARTATE(D-ASPARTATE) O-METHYLTRANSFERASE"/>
    <property type="match status" value="1"/>
</dbReference>
<dbReference type="Proteomes" id="UP000092659">
    <property type="component" value="Chromosome"/>
</dbReference>
<evidence type="ECO:0000256" key="8">
    <source>
        <dbReference type="ARBA" id="ARBA00022691"/>
    </source>
</evidence>
<evidence type="ECO:0000256" key="6">
    <source>
        <dbReference type="ARBA" id="ARBA00022603"/>
    </source>
</evidence>
<dbReference type="GO" id="GO:0004719">
    <property type="term" value="F:protein-L-isoaspartate (D-aspartate) O-methyltransferase activity"/>
    <property type="evidence" value="ECO:0007669"/>
    <property type="project" value="UniProtKB-EC"/>
</dbReference>
<organism evidence="12 14">
    <name type="scientific">Streptomyces griseochromogenes</name>
    <dbReference type="NCBI Taxonomy" id="68214"/>
    <lineage>
        <taxon>Bacteria</taxon>
        <taxon>Bacillati</taxon>
        <taxon>Actinomycetota</taxon>
        <taxon>Actinomycetes</taxon>
        <taxon>Kitasatosporales</taxon>
        <taxon>Streptomycetaceae</taxon>
        <taxon>Streptomyces</taxon>
    </lineage>
</organism>
<dbReference type="InterPro" id="IPR000682">
    <property type="entry name" value="PCMT"/>
</dbReference>
<dbReference type="SUPFAM" id="SSF53335">
    <property type="entry name" value="S-adenosyl-L-methionine-dependent methyltransferases"/>
    <property type="match status" value="1"/>
</dbReference>
<dbReference type="GO" id="GO:0032259">
    <property type="term" value="P:methylation"/>
    <property type="evidence" value="ECO:0007669"/>
    <property type="project" value="UniProtKB-KW"/>
</dbReference>
<evidence type="ECO:0000256" key="4">
    <source>
        <dbReference type="ARBA" id="ARBA00013346"/>
    </source>
</evidence>
<protein>
    <recommendedName>
        <fullName evidence="4">Protein-L-isoaspartate O-methyltransferase</fullName>
        <ecNumber evidence="3">2.1.1.77</ecNumber>
    </recommendedName>
    <alternativeName>
        <fullName evidence="11">L-isoaspartyl protein carboxyl methyltransferase</fullName>
    </alternativeName>
    <alternativeName>
        <fullName evidence="9">Protein L-isoaspartyl methyltransferase</fullName>
    </alternativeName>
    <alternativeName>
        <fullName evidence="10">Protein-beta-aspartate methyltransferase</fullName>
    </alternativeName>
</protein>
<dbReference type="STRING" id="68214.AVL59_01035"/>
<accession>A0A1B1AP74</accession>
<dbReference type="PANTHER" id="PTHR11579">
    <property type="entry name" value="PROTEIN-L-ISOASPARTATE O-METHYLTRANSFERASE"/>
    <property type="match status" value="1"/>
</dbReference>
<dbReference type="Gene3D" id="3.40.50.150">
    <property type="entry name" value="Vaccinia Virus protein VP39"/>
    <property type="match status" value="1"/>
</dbReference>
<dbReference type="RefSeq" id="WP_067299330.1">
    <property type="nucleotide sequence ID" value="NZ_CP016279.1"/>
</dbReference>
<keyword evidence="5" id="KW-0963">Cytoplasm</keyword>
<keyword evidence="15" id="KW-1185">Reference proteome</keyword>
<evidence type="ECO:0000256" key="1">
    <source>
        <dbReference type="ARBA" id="ARBA00004496"/>
    </source>
</evidence>
<evidence type="ECO:0000256" key="10">
    <source>
        <dbReference type="ARBA" id="ARBA00031323"/>
    </source>
</evidence>
<dbReference type="Proteomes" id="UP001519309">
    <property type="component" value="Unassembled WGS sequence"/>
</dbReference>
<dbReference type="GO" id="GO:0005737">
    <property type="term" value="C:cytoplasm"/>
    <property type="evidence" value="ECO:0007669"/>
    <property type="project" value="UniProtKB-SubCell"/>
</dbReference>
<evidence type="ECO:0000313" key="14">
    <source>
        <dbReference type="Proteomes" id="UP000092659"/>
    </source>
</evidence>
<dbReference type="EC" id="2.1.1.77" evidence="3"/>
<comment type="subcellular location">
    <subcellularLocation>
        <location evidence="1">Cytoplasm</location>
    </subcellularLocation>
</comment>
<reference evidence="13 15" key="2">
    <citation type="submission" date="2021-03" db="EMBL/GenBank/DDBJ databases">
        <title>Genomic Encyclopedia of Type Strains, Phase IV (KMG-IV): sequencing the most valuable type-strain genomes for metagenomic binning, comparative biology and taxonomic classification.</title>
        <authorList>
            <person name="Goeker M."/>
        </authorList>
    </citation>
    <scope>NUCLEOTIDE SEQUENCE [LARGE SCALE GENOMIC DNA]</scope>
    <source>
        <strain evidence="13 15">DSM 40499</strain>
    </source>
</reference>
<dbReference type="EMBL" id="JAGGLP010000068">
    <property type="protein sequence ID" value="MBP2056803.1"/>
    <property type="molecule type" value="Genomic_DNA"/>
</dbReference>
<evidence type="ECO:0000256" key="5">
    <source>
        <dbReference type="ARBA" id="ARBA00022490"/>
    </source>
</evidence>